<feature type="domain" description="HAMP" evidence="1">
    <location>
        <begin position="1"/>
        <end position="28"/>
    </location>
</feature>
<dbReference type="InterPro" id="IPR019587">
    <property type="entry name" value="Polyketide_cyclase/dehydratase"/>
</dbReference>
<dbReference type="Gene3D" id="3.30.530.20">
    <property type="match status" value="1"/>
</dbReference>
<dbReference type="SUPFAM" id="SSF55961">
    <property type="entry name" value="Bet v1-like"/>
    <property type="match status" value="1"/>
</dbReference>
<sequence>MTVAGRSEIGWVARSLNAMVERLQRTEKTMTAAYYSAVLDHPLTTVWSLIRDFNNYPAYIEGVSESVIEDDRRGDDVGAIRRFCYLGLWVRQRLVAHSDAAHSLTYAGIEPLPFPDELASRPVSPVRYEGTMSLREIVQGNRTFIEWSVALEAEPQDADRWQALFQSWIPDWTHSLARALARPA</sequence>
<dbReference type="InterPro" id="IPR023393">
    <property type="entry name" value="START-like_dom_sf"/>
</dbReference>
<dbReference type="Pfam" id="PF10604">
    <property type="entry name" value="Polyketide_cyc2"/>
    <property type="match status" value="1"/>
</dbReference>
<accession>A0ABY3RH47</accession>
<dbReference type="InterPro" id="IPR003660">
    <property type="entry name" value="HAMP_dom"/>
</dbReference>
<organism evidence="2 3">
    <name type="scientific">Bradyrhizobium ontarionense</name>
    <dbReference type="NCBI Taxonomy" id="2898149"/>
    <lineage>
        <taxon>Bacteria</taxon>
        <taxon>Pseudomonadati</taxon>
        <taxon>Pseudomonadota</taxon>
        <taxon>Alphaproteobacteria</taxon>
        <taxon>Hyphomicrobiales</taxon>
        <taxon>Nitrobacteraceae</taxon>
        <taxon>Bradyrhizobium</taxon>
    </lineage>
</organism>
<dbReference type="CDD" id="cd07821">
    <property type="entry name" value="PYR_PYL_RCAR_like"/>
    <property type="match status" value="1"/>
</dbReference>
<evidence type="ECO:0000259" key="1">
    <source>
        <dbReference type="PROSITE" id="PS50885"/>
    </source>
</evidence>
<dbReference type="RefSeq" id="WP_231326242.1">
    <property type="nucleotide sequence ID" value="NZ_CP088156.1"/>
</dbReference>
<dbReference type="PROSITE" id="PS50885">
    <property type="entry name" value="HAMP"/>
    <property type="match status" value="1"/>
</dbReference>
<protein>
    <submittedName>
        <fullName evidence="2">SRPBCC family protein</fullName>
    </submittedName>
</protein>
<reference evidence="2" key="1">
    <citation type="journal article" date="2024" name="Antonie Van Leeuwenhoek">
        <title>Bradyrhizobium ontarionense sp. nov., a novel bacterial symbiont isolated from Aeschynomene indica (Indian jointvetch), harbours photosynthesis, nitrogen fixation and nitrous oxide (N2O) reductase genes.</title>
        <authorList>
            <person name="Bromfield E.S.P."/>
            <person name="Cloutier S."/>
        </authorList>
    </citation>
    <scope>NUCLEOTIDE SEQUENCE</scope>
    <source>
        <strain evidence="2">A19</strain>
    </source>
</reference>
<dbReference type="PANTHER" id="PTHR39332">
    <property type="entry name" value="BLL4707 PROTEIN"/>
    <property type="match status" value="1"/>
</dbReference>
<dbReference type="CDD" id="cd06225">
    <property type="entry name" value="HAMP"/>
    <property type="match status" value="1"/>
</dbReference>
<dbReference type="EMBL" id="CP088156">
    <property type="protein sequence ID" value="UFZ06785.1"/>
    <property type="molecule type" value="Genomic_DNA"/>
</dbReference>
<dbReference type="PANTHER" id="PTHR39332:SF7">
    <property type="entry name" value="SRPBCC FAMILY PROTEIN"/>
    <property type="match status" value="1"/>
</dbReference>
<evidence type="ECO:0000313" key="2">
    <source>
        <dbReference type="EMBL" id="UFZ06785.1"/>
    </source>
</evidence>
<evidence type="ECO:0000313" key="3">
    <source>
        <dbReference type="Proteomes" id="UP001431010"/>
    </source>
</evidence>
<gene>
    <name evidence="2" type="ORF">LQG66_10985</name>
</gene>
<keyword evidence="3" id="KW-1185">Reference proteome</keyword>
<proteinExistence type="predicted"/>
<dbReference type="Proteomes" id="UP001431010">
    <property type="component" value="Chromosome"/>
</dbReference>
<name>A0ABY3RH47_9BRAD</name>